<dbReference type="Pfam" id="PF21102">
    <property type="entry name" value="DprA_N"/>
    <property type="match status" value="1"/>
</dbReference>
<name>A0A126UW36_9RHOB</name>
<dbReference type="PANTHER" id="PTHR43022">
    <property type="entry name" value="PROTEIN SMF"/>
    <property type="match status" value="1"/>
</dbReference>
<protein>
    <submittedName>
        <fullName evidence="4">DNA processing protein DprA</fullName>
    </submittedName>
</protein>
<gene>
    <name evidence="4" type="ORF">RC74_02470</name>
</gene>
<comment type="similarity">
    <text evidence="1">Belongs to the DprA/Smf family.</text>
</comment>
<evidence type="ECO:0000313" key="5">
    <source>
        <dbReference type="Proteomes" id="UP000070371"/>
    </source>
</evidence>
<dbReference type="InterPro" id="IPR036388">
    <property type="entry name" value="WH-like_DNA-bd_sf"/>
</dbReference>
<dbReference type="STRING" id="1579316.RC74_02470"/>
<dbReference type="EMBL" id="CP014327">
    <property type="protein sequence ID" value="AML50281.1"/>
    <property type="molecule type" value="Genomic_DNA"/>
</dbReference>
<evidence type="ECO:0000313" key="4">
    <source>
        <dbReference type="EMBL" id="AML50281.1"/>
    </source>
</evidence>
<dbReference type="SUPFAM" id="SSF102405">
    <property type="entry name" value="MCP/YpsA-like"/>
    <property type="match status" value="1"/>
</dbReference>
<dbReference type="InterPro" id="IPR041614">
    <property type="entry name" value="DprA_WH"/>
</dbReference>
<dbReference type="RefSeq" id="WP_039001475.1">
    <property type="nucleotide sequence ID" value="NZ_CP014327.1"/>
</dbReference>
<accession>A0A126UW36</accession>
<dbReference type="GO" id="GO:0009294">
    <property type="term" value="P:DNA-mediated transformation"/>
    <property type="evidence" value="ECO:0007669"/>
    <property type="project" value="InterPro"/>
</dbReference>
<dbReference type="OrthoDB" id="9785707at2"/>
<dbReference type="Proteomes" id="UP000070371">
    <property type="component" value="Chromosome"/>
</dbReference>
<dbReference type="Pfam" id="PF17782">
    <property type="entry name" value="WHD_DprA"/>
    <property type="match status" value="1"/>
</dbReference>
<dbReference type="Gene3D" id="1.10.10.10">
    <property type="entry name" value="Winged helix-like DNA-binding domain superfamily/Winged helix DNA-binding domain"/>
    <property type="match status" value="1"/>
</dbReference>
<feature type="domain" description="Smf/DprA SLOG" evidence="2">
    <location>
        <begin position="88"/>
        <end position="295"/>
    </location>
</feature>
<dbReference type="AlphaFoldDB" id="A0A126UW36"/>
<keyword evidence="5" id="KW-1185">Reference proteome</keyword>
<evidence type="ECO:0000256" key="1">
    <source>
        <dbReference type="ARBA" id="ARBA00006525"/>
    </source>
</evidence>
<sequence>MTEDTISSTPPLTPPTTEEMRASWLRLLRSRRVGISTFYRLLNEHGSAEVALEALPDVARAAGAFDYQICPIGVVEAELRAAYKVGAQMICYGDPRYPKTLMELEDAPPLFWAIGDTALLARPKISIVGARNASSLGERMARKLAAGLSEQGFVVVSGLARGIDAVCHDAALKGGTIAVQAGGVDKIYPRENTDLFREIGAKGLRISEDPIGLTPQARHFPKRNRIISGLSRGLVVVEAAARSGTLITARNALDQGRDVMAVPGHPFDARSAGSNMLLRDGATMVRHLDDVLEQLSGIVGDLEQTLAPQTPQFEAFKEPPARTLSDTSQLHQMILNRLGPTPLAEDQLIRDLNLSAHQVSSELVTLEIDGHIERASGGLLTRLN</sequence>
<feature type="domain" description="DprA winged helix" evidence="3">
    <location>
        <begin position="318"/>
        <end position="378"/>
    </location>
</feature>
<dbReference type="Pfam" id="PF02481">
    <property type="entry name" value="DNA_processg_A"/>
    <property type="match status" value="1"/>
</dbReference>
<dbReference type="InterPro" id="IPR003488">
    <property type="entry name" value="DprA"/>
</dbReference>
<evidence type="ECO:0000259" key="2">
    <source>
        <dbReference type="Pfam" id="PF02481"/>
    </source>
</evidence>
<dbReference type="InterPro" id="IPR057666">
    <property type="entry name" value="DrpA_SLOG"/>
</dbReference>
<dbReference type="Gene3D" id="3.40.50.450">
    <property type="match status" value="1"/>
</dbReference>
<dbReference type="PANTHER" id="PTHR43022:SF1">
    <property type="entry name" value="PROTEIN SMF"/>
    <property type="match status" value="1"/>
</dbReference>
<dbReference type="NCBIfam" id="TIGR00732">
    <property type="entry name" value="dprA"/>
    <property type="match status" value="1"/>
</dbReference>
<reference evidence="4 5" key="1">
    <citation type="submission" date="2016-02" db="EMBL/GenBank/DDBJ databases">
        <title>Complete genome sequence of Halocynthiibacter arcticus PAMC 20958t from arctic marine sediment.</title>
        <authorList>
            <person name="Lee Y.M."/>
            <person name="Baek K."/>
            <person name="Lee H.K."/>
            <person name="Shin S.C."/>
        </authorList>
    </citation>
    <scope>NUCLEOTIDE SEQUENCE [LARGE SCALE GENOMIC DNA]</scope>
    <source>
        <strain evidence="4">PAMC 20958</strain>
    </source>
</reference>
<evidence type="ECO:0000259" key="3">
    <source>
        <dbReference type="Pfam" id="PF17782"/>
    </source>
</evidence>
<proteinExistence type="inferred from homology"/>
<dbReference type="KEGG" id="hat:RC74_02470"/>
<organism evidence="4 5">
    <name type="scientific">Falsihalocynthiibacter arcticus</name>
    <dbReference type="NCBI Taxonomy" id="1579316"/>
    <lineage>
        <taxon>Bacteria</taxon>
        <taxon>Pseudomonadati</taxon>
        <taxon>Pseudomonadota</taxon>
        <taxon>Alphaproteobacteria</taxon>
        <taxon>Rhodobacterales</taxon>
        <taxon>Roseobacteraceae</taxon>
        <taxon>Falsihalocynthiibacter</taxon>
    </lineage>
</organism>